<dbReference type="AlphaFoldDB" id="A0A086A170"/>
<dbReference type="EMBL" id="MUGY01000031">
    <property type="protein sequence ID" value="OXA89430.1"/>
    <property type="molecule type" value="Genomic_DNA"/>
</dbReference>
<reference evidence="2 4" key="1">
    <citation type="submission" date="2014-07" db="EMBL/GenBank/DDBJ databases">
        <title>Genome of Flavobacterium hydatis DSM 2063.</title>
        <authorList>
            <person name="Pipes S.E."/>
            <person name="Stropko S.J."/>
            <person name="Newman J.D."/>
        </authorList>
    </citation>
    <scope>NUCLEOTIDE SEQUENCE [LARGE SCALE GENOMIC DNA]</scope>
    <source>
        <strain evidence="2 4">DSM 2063</strain>
    </source>
</reference>
<accession>A0A086A170</accession>
<gene>
    <name evidence="3" type="ORF">B0A62_21095</name>
    <name evidence="2" type="ORF">IW20_20700</name>
</gene>
<evidence type="ECO:0000259" key="1">
    <source>
        <dbReference type="Pfam" id="PF00188"/>
    </source>
</evidence>
<keyword evidence="5" id="KW-1185">Reference proteome</keyword>
<evidence type="ECO:0000313" key="4">
    <source>
        <dbReference type="Proteomes" id="UP000028712"/>
    </source>
</evidence>
<dbReference type="Pfam" id="PF00188">
    <property type="entry name" value="CAP"/>
    <property type="match status" value="1"/>
</dbReference>
<dbReference type="InterPro" id="IPR014044">
    <property type="entry name" value="CAP_dom"/>
</dbReference>
<evidence type="ECO:0000313" key="3">
    <source>
        <dbReference type="EMBL" id="OXA89430.1"/>
    </source>
</evidence>
<dbReference type="eggNOG" id="COG2340">
    <property type="taxonomic scope" value="Bacteria"/>
</dbReference>
<comment type="caution">
    <text evidence="2">The sequence shown here is derived from an EMBL/GenBank/DDBJ whole genome shotgun (WGS) entry which is preliminary data.</text>
</comment>
<dbReference type="PROSITE" id="PS51257">
    <property type="entry name" value="PROKAR_LIPOPROTEIN"/>
    <property type="match status" value="1"/>
</dbReference>
<dbReference type="Proteomes" id="UP000028712">
    <property type="component" value="Unassembled WGS sequence"/>
</dbReference>
<reference evidence="3 5" key="2">
    <citation type="submission" date="2016-11" db="EMBL/GenBank/DDBJ databases">
        <title>Whole genomes of Flavobacteriaceae.</title>
        <authorList>
            <person name="Stine C."/>
            <person name="Li C."/>
            <person name="Tadesse D."/>
        </authorList>
    </citation>
    <scope>NUCLEOTIDE SEQUENCE [LARGE SCALE GENOMIC DNA]</scope>
    <source>
        <strain evidence="3 5">ATCC 29551</strain>
    </source>
</reference>
<dbReference type="OrthoDB" id="982527at2"/>
<sequence>MAKNYYQIALVIVLLFTIYSCSNDTSISNEPEPIHEVVVEYNYTPIELETMDLINKYRVSKGLNALGKINYLSVKAEEHTNYMMANNAVSHDNFADRLKDIVRTLGVIKVSENIAYNYNTPQEALDAWLNSPEHKKNIMADYTNFGISVRQHPINGRKYYTNIFVKY</sequence>
<dbReference type="EMBL" id="JPRM01000039">
    <property type="protein sequence ID" value="KFF10434.1"/>
    <property type="molecule type" value="Genomic_DNA"/>
</dbReference>
<dbReference type="RefSeq" id="WP_035626706.1">
    <property type="nucleotide sequence ID" value="NZ_JBEWQG010000041.1"/>
</dbReference>
<feature type="domain" description="SCP" evidence="1">
    <location>
        <begin position="52"/>
        <end position="157"/>
    </location>
</feature>
<dbReference type="STRING" id="991.IW20_20700"/>
<dbReference type="InterPro" id="IPR035940">
    <property type="entry name" value="CAP_sf"/>
</dbReference>
<protein>
    <recommendedName>
        <fullName evidence="1">SCP domain-containing protein</fullName>
    </recommendedName>
</protein>
<dbReference type="PANTHER" id="PTHR31157:SF1">
    <property type="entry name" value="SCP DOMAIN-CONTAINING PROTEIN"/>
    <property type="match status" value="1"/>
</dbReference>
<organism evidence="2 4">
    <name type="scientific">Flavobacterium hydatis</name>
    <name type="common">Cytophaga aquatilis</name>
    <dbReference type="NCBI Taxonomy" id="991"/>
    <lineage>
        <taxon>Bacteria</taxon>
        <taxon>Pseudomonadati</taxon>
        <taxon>Bacteroidota</taxon>
        <taxon>Flavobacteriia</taxon>
        <taxon>Flavobacteriales</taxon>
        <taxon>Flavobacteriaceae</taxon>
        <taxon>Flavobacterium</taxon>
    </lineage>
</organism>
<evidence type="ECO:0000313" key="2">
    <source>
        <dbReference type="EMBL" id="KFF10434.1"/>
    </source>
</evidence>
<dbReference type="SUPFAM" id="SSF55797">
    <property type="entry name" value="PR-1-like"/>
    <property type="match status" value="1"/>
</dbReference>
<evidence type="ECO:0000313" key="5">
    <source>
        <dbReference type="Proteomes" id="UP000198424"/>
    </source>
</evidence>
<dbReference type="Proteomes" id="UP000198424">
    <property type="component" value="Unassembled WGS sequence"/>
</dbReference>
<dbReference type="CDD" id="cd05379">
    <property type="entry name" value="CAP_bacterial"/>
    <property type="match status" value="1"/>
</dbReference>
<dbReference type="Gene3D" id="3.40.33.10">
    <property type="entry name" value="CAP"/>
    <property type="match status" value="1"/>
</dbReference>
<proteinExistence type="predicted"/>
<name>A0A086A170_FLAHY</name>
<dbReference type="PANTHER" id="PTHR31157">
    <property type="entry name" value="SCP DOMAIN-CONTAINING PROTEIN"/>
    <property type="match status" value="1"/>
</dbReference>